<gene>
    <name evidence="2" type="ORF">LJD74_10665</name>
</gene>
<dbReference type="AlphaFoldDB" id="A0AAW4VJ17"/>
<organism evidence="2 3">
    <name type="scientific">Faecalibacillus intestinalis</name>
    <dbReference type="NCBI Taxonomy" id="1982626"/>
    <lineage>
        <taxon>Bacteria</taxon>
        <taxon>Bacillati</taxon>
        <taxon>Bacillota</taxon>
        <taxon>Erysipelotrichia</taxon>
        <taxon>Erysipelotrichales</taxon>
        <taxon>Coprobacillaceae</taxon>
        <taxon>Faecalibacillus</taxon>
    </lineage>
</organism>
<protein>
    <recommendedName>
        <fullName evidence="4">DUF2798 domain-containing protein</fullName>
    </recommendedName>
</protein>
<keyword evidence="1" id="KW-0472">Membrane</keyword>
<dbReference type="Proteomes" id="UP001197827">
    <property type="component" value="Unassembled WGS sequence"/>
</dbReference>
<dbReference type="Pfam" id="PF11391">
    <property type="entry name" value="DUF2798"/>
    <property type="match status" value="2"/>
</dbReference>
<evidence type="ECO:0000313" key="2">
    <source>
        <dbReference type="EMBL" id="MCB8562459.1"/>
    </source>
</evidence>
<comment type="caution">
    <text evidence="2">The sequence shown here is derived from an EMBL/GenBank/DDBJ whole genome shotgun (WGS) entry which is preliminary data.</text>
</comment>
<feature type="transmembrane region" description="Helical" evidence="1">
    <location>
        <begin position="87"/>
        <end position="111"/>
    </location>
</feature>
<dbReference type="InterPro" id="IPR021529">
    <property type="entry name" value="DUF2798"/>
</dbReference>
<keyword evidence="1" id="KW-0812">Transmembrane</keyword>
<feature type="transmembrane region" description="Helical" evidence="1">
    <location>
        <begin position="44"/>
        <end position="67"/>
    </location>
</feature>
<evidence type="ECO:0000256" key="1">
    <source>
        <dbReference type="SAM" id="Phobius"/>
    </source>
</evidence>
<proteinExistence type="predicted"/>
<keyword evidence="1" id="KW-1133">Transmembrane helix</keyword>
<feature type="transmembrane region" description="Helical" evidence="1">
    <location>
        <begin position="131"/>
        <end position="151"/>
    </location>
</feature>
<reference evidence="2" key="1">
    <citation type="submission" date="2021-10" db="EMBL/GenBank/DDBJ databases">
        <title>Collection of gut derived symbiotic bacterial strains cultured from healthy donors.</title>
        <authorList>
            <person name="Lin H."/>
            <person name="Littmann E."/>
            <person name="Kohout C."/>
            <person name="Pamer E.G."/>
        </authorList>
    </citation>
    <scope>NUCLEOTIDE SEQUENCE</scope>
    <source>
        <strain evidence="2">DFI.5.2</strain>
    </source>
</reference>
<accession>A0AAW4VJ17</accession>
<feature type="transmembrane region" description="Helical" evidence="1">
    <location>
        <begin position="12"/>
        <end position="32"/>
    </location>
</feature>
<evidence type="ECO:0000313" key="3">
    <source>
        <dbReference type="Proteomes" id="UP001197827"/>
    </source>
</evidence>
<dbReference type="EMBL" id="JAJDKQ010000023">
    <property type="protein sequence ID" value="MCB8562459.1"/>
    <property type="molecule type" value="Genomic_DNA"/>
</dbReference>
<name>A0AAW4VJ17_9FIRM</name>
<sequence>MKKKLKMPKTKFEAIVFTAITAWMVVYVMTLYNTVLATSSFTNSTFLIVLKSMWIEFVIIFLCAYFISSKVAKYFAFKVVQPTDRGIVIVLMIQVFTVISQVSLASILGVYHSYGFDSQFIPHYLITYCRSFMMALPVQLFIVGAMARYLFRVLFSSTNGVEEEKIEKELLEEVFAE</sequence>
<dbReference type="RefSeq" id="WP_118306793.1">
    <property type="nucleotide sequence ID" value="NZ_JAJDKQ010000023.1"/>
</dbReference>
<evidence type="ECO:0008006" key="4">
    <source>
        <dbReference type="Google" id="ProtNLM"/>
    </source>
</evidence>